<dbReference type="GO" id="GO:0005829">
    <property type="term" value="C:cytosol"/>
    <property type="evidence" value="ECO:0007669"/>
    <property type="project" value="TreeGrafter"/>
</dbReference>
<dbReference type="SFLD" id="SFLDS00003">
    <property type="entry name" value="Haloacid_Dehalogenase"/>
    <property type="match status" value="1"/>
</dbReference>
<dbReference type="RefSeq" id="WP_273052645.1">
    <property type="nucleotide sequence ID" value="NZ_DRFN01000016.1"/>
</dbReference>
<name>A0A7V1BDQ6_9RHOB</name>
<dbReference type="Proteomes" id="UP000885704">
    <property type="component" value="Unassembled WGS sequence"/>
</dbReference>
<dbReference type="InterPro" id="IPR006381">
    <property type="entry name" value="HAD-SF-IIB-MPGP"/>
</dbReference>
<comment type="caution">
    <text evidence="4">The sequence shown here is derived from an EMBL/GenBank/DDBJ whole genome shotgun (WGS) entry which is preliminary data.</text>
</comment>
<keyword evidence="2" id="KW-0378">Hydrolase</keyword>
<sequence length="268" mass="28677">MTMPPPLLVFTDLDGTLLSHTSYRWDAATQALDILRDIGAALVIASSKSAPEIIEIRAQLGWTNCPAIIENGAGILPPESTDTPKTETYVRLRRALDSLPANLRDPFRGFGDMTVAQIAQITGLSHSGAANAAERAFSEPGIWSGSAELRSTFIDALHDHDIHAREGGRFLTLSYGRTKADQMAALTDAFAPRHTLALGDAPNDIEMLQAADFGVIVANPHRAPLPPMPGEDTGRITRTTLAGPAGWNTAVLDMIARLNLNEGVTKHG</sequence>
<dbReference type="InterPro" id="IPR023214">
    <property type="entry name" value="HAD_sf"/>
</dbReference>
<dbReference type="EMBL" id="DRFN01000016">
    <property type="protein sequence ID" value="HDZ51367.1"/>
    <property type="molecule type" value="Genomic_DNA"/>
</dbReference>
<dbReference type="SFLD" id="SFLDG01140">
    <property type="entry name" value="C2.B:_Phosphomannomutase_and_P"/>
    <property type="match status" value="1"/>
</dbReference>
<evidence type="ECO:0000256" key="2">
    <source>
        <dbReference type="ARBA" id="ARBA00022801"/>
    </source>
</evidence>
<organism evidence="4">
    <name type="scientific">Sulfitobacter litoralis</name>
    <dbReference type="NCBI Taxonomy" id="335975"/>
    <lineage>
        <taxon>Bacteria</taxon>
        <taxon>Pseudomonadati</taxon>
        <taxon>Pseudomonadota</taxon>
        <taxon>Alphaproteobacteria</taxon>
        <taxon>Rhodobacterales</taxon>
        <taxon>Roseobacteraceae</taxon>
        <taxon>Sulfitobacter</taxon>
    </lineage>
</organism>
<dbReference type="InterPro" id="IPR036412">
    <property type="entry name" value="HAD-like_sf"/>
</dbReference>
<dbReference type="GO" id="GO:0051479">
    <property type="term" value="P:mannosylglycerate biosynthetic process"/>
    <property type="evidence" value="ECO:0007669"/>
    <property type="project" value="InterPro"/>
</dbReference>
<protein>
    <submittedName>
        <fullName evidence="4">Mannosyl-3-phosphoglycerate phosphatase</fullName>
    </submittedName>
</protein>
<keyword evidence="1" id="KW-0479">Metal-binding</keyword>
<dbReference type="AlphaFoldDB" id="A0A7V1BDQ6"/>
<evidence type="ECO:0000313" key="4">
    <source>
        <dbReference type="EMBL" id="HDZ51367.1"/>
    </source>
</evidence>
<dbReference type="PROSITE" id="PS01228">
    <property type="entry name" value="COF_1"/>
    <property type="match status" value="1"/>
</dbReference>
<reference evidence="4" key="1">
    <citation type="journal article" date="2020" name="mSystems">
        <title>Genome- and Community-Level Interaction Insights into Carbon Utilization and Element Cycling Functions of Hydrothermarchaeota in Hydrothermal Sediment.</title>
        <authorList>
            <person name="Zhou Z."/>
            <person name="Liu Y."/>
            <person name="Xu W."/>
            <person name="Pan J."/>
            <person name="Luo Z.H."/>
            <person name="Li M."/>
        </authorList>
    </citation>
    <scope>NUCLEOTIDE SEQUENCE [LARGE SCALE GENOMIC DNA]</scope>
    <source>
        <strain evidence="4">HyVt-323</strain>
    </source>
</reference>
<proteinExistence type="predicted"/>
<dbReference type="NCBIfam" id="TIGR01486">
    <property type="entry name" value="HAD-SF-IIB-MPGP"/>
    <property type="match status" value="1"/>
</dbReference>
<dbReference type="Gene3D" id="3.40.50.1000">
    <property type="entry name" value="HAD superfamily/HAD-like"/>
    <property type="match status" value="1"/>
</dbReference>
<dbReference type="GO" id="GO:0000287">
    <property type="term" value="F:magnesium ion binding"/>
    <property type="evidence" value="ECO:0007669"/>
    <property type="project" value="TreeGrafter"/>
</dbReference>
<dbReference type="Gene3D" id="3.30.980.20">
    <property type="entry name" value="Putative mannosyl-3-phosphoglycerate phosphatase, domain 2"/>
    <property type="match status" value="1"/>
</dbReference>
<accession>A0A7V1BDQ6</accession>
<dbReference type="Pfam" id="PF08282">
    <property type="entry name" value="Hydrolase_3"/>
    <property type="match status" value="2"/>
</dbReference>
<evidence type="ECO:0000256" key="1">
    <source>
        <dbReference type="ARBA" id="ARBA00022723"/>
    </source>
</evidence>
<keyword evidence="3" id="KW-0460">Magnesium</keyword>
<dbReference type="GO" id="GO:0050531">
    <property type="term" value="F:mannosyl-3-phosphoglycerate phosphatase activity"/>
    <property type="evidence" value="ECO:0007669"/>
    <property type="project" value="InterPro"/>
</dbReference>
<dbReference type="SFLD" id="SFLDG01142">
    <property type="entry name" value="C2.B.2:_Mannosyl-3-phosphoglyc"/>
    <property type="match status" value="1"/>
</dbReference>
<dbReference type="PANTHER" id="PTHR10000">
    <property type="entry name" value="PHOSPHOSERINE PHOSPHATASE"/>
    <property type="match status" value="1"/>
</dbReference>
<evidence type="ECO:0000256" key="3">
    <source>
        <dbReference type="ARBA" id="ARBA00022842"/>
    </source>
</evidence>
<gene>
    <name evidence="4" type="ORF">ENH63_06185</name>
</gene>
<dbReference type="PANTHER" id="PTHR10000:SF8">
    <property type="entry name" value="HAD SUPERFAMILY HYDROLASE-LIKE, TYPE 3"/>
    <property type="match status" value="1"/>
</dbReference>
<dbReference type="SUPFAM" id="SSF56784">
    <property type="entry name" value="HAD-like"/>
    <property type="match status" value="1"/>
</dbReference>